<proteinExistence type="predicted"/>
<name>A0AAV4T1H6_9ARAC</name>
<keyword evidence="2" id="KW-1185">Reference proteome</keyword>
<accession>A0AAV4T1H6</accession>
<dbReference type="Proteomes" id="UP001054837">
    <property type="component" value="Unassembled WGS sequence"/>
</dbReference>
<evidence type="ECO:0000313" key="1">
    <source>
        <dbReference type="EMBL" id="GIY39539.1"/>
    </source>
</evidence>
<reference evidence="1 2" key="1">
    <citation type="submission" date="2021-06" db="EMBL/GenBank/DDBJ databases">
        <title>Caerostris darwini draft genome.</title>
        <authorList>
            <person name="Kono N."/>
            <person name="Arakawa K."/>
        </authorList>
    </citation>
    <scope>NUCLEOTIDE SEQUENCE [LARGE SCALE GENOMIC DNA]</scope>
</reference>
<dbReference type="AlphaFoldDB" id="A0AAV4T1H6"/>
<protein>
    <submittedName>
        <fullName evidence="1">Uncharacterized protein</fullName>
    </submittedName>
</protein>
<sequence>MRKRNANSPNGLARYLLPIFYYVFGGSSSHQKHVKDSDCRQCREMTRGPFPFPFGRLELLQNRGDGGHCFLFFDFNRVSVPRQRSIHGTCQSLYEPRNNNFWFWARESITITEAVPEAVCGGELIVEPPLPPPRTRTFVKKRGKKWNFFANQSHSPVFQLAVQRS</sequence>
<gene>
    <name evidence="1" type="ORF">CDAR_539171</name>
</gene>
<organism evidence="1 2">
    <name type="scientific">Caerostris darwini</name>
    <dbReference type="NCBI Taxonomy" id="1538125"/>
    <lineage>
        <taxon>Eukaryota</taxon>
        <taxon>Metazoa</taxon>
        <taxon>Ecdysozoa</taxon>
        <taxon>Arthropoda</taxon>
        <taxon>Chelicerata</taxon>
        <taxon>Arachnida</taxon>
        <taxon>Araneae</taxon>
        <taxon>Araneomorphae</taxon>
        <taxon>Entelegynae</taxon>
        <taxon>Araneoidea</taxon>
        <taxon>Araneidae</taxon>
        <taxon>Caerostris</taxon>
    </lineage>
</organism>
<dbReference type="EMBL" id="BPLQ01008818">
    <property type="protein sequence ID" value="GIY39539.1"/>
    <property type="molecule type" value="Genomic_DNA"/>
</dbReference>
<comment type="caution">
    <text evidence="1">The sequence shown here is derived from an EMBL/GenBank/DDBJ whole genome shotgun (WGS) entry which is preliminary data.</text>
</comment>
<evidence type="ECO:0000313" key="2">
    <source>
        <dbReference type="Proteomes" id="UP001054837"/>
    </source>
</evidence>